<dbReference type="STRING" id="6185.A0A094ZY47"/>
<evidence type="ECO:0000256" key="1">
    <source>
        <dbReference type="SAM" id="SignalP"/>
    </source>
</evidence>
<dbReference type="AlphaFoldDB" id="A0A094ZY47"/>
<proteinExistence type="predicted"/>
<dbReference type="EMBL" id="KL251165">
    <property type="protein sequence ID" value="KGB39267.1"/>
    <property type="molecule type" value="Genomic_DNA"/>
</dbReference>
<accession>A0A094ZY47</accession>
<evidence type="ECO:0000313" key="2">
    <source>
        <dbReference type="EMBL" id="KGB39267.1"/>
    </source>
</evidence>
<evidence type="ECO:0008006" key="3">
    <source>
        <dbReference type="Google" id="ProtNLM"/>
    </source>
</evidence>
<feature type="chain" id="PRO_5001906215" description="PiggyBac transposable element-derived protein domain-containing protein" evidence="1">
    <location>
        <begin position="19"/>
        <end position="105"/>
    </location>
</feature>
<protein>
    <recommendedName>
        <fullName evidence="3">PiggyBac transposable element-derived protein domain-containing protein</fullName>
    </recommendedName>
</protein>
<organism evidence="2">
    <name type="scientific">Schistosoma haematobium</name>
    <name type="common">Blood fluke</name>
    <dbReference type="NCBI Taxonomy" id="6185"/>
    <lineage>
        <taxon>Eukaryota</taxon>
        <taxon>Metazoa</taxon>
        <taxon>Spiralia</taxon>
        <taxon>Lophotrochozoa</taxon>
        <taxon>Platyhelminthes</taxon>
        <taxon>Trematoda</taxon>
        <taxon>Digenea</taxon>
        <taxon>Strigeidida</taxon>
        <taxon>Schistosomatoidea</taxon>
        <taxon>Schistosomatidae</taxon>
        <taxon>Schistosoma</taxon>
    </lineage>
</organism>
<name>A0A094ZY47_SCHHA</name>
<sequence>MIIVANWIIKAPVTLVAAFADVTETPAVQWYEYCRDICALKMTRLHESFGGVGSIVEIDETVVRERKYNRGRSIKEDWLSSTSVNILDRYLEFMIAQRKRGISRG</sequence>
<gene>
    <name evidence="2" type="ORF">MS3_07683</name>
</gene>
<keyword evidence="1" id="KW-0732">Signal</keyword>
<reference evidence="2" key="1">
    <citation type="journal article" date="2012" name="Nat. Genet.">
        <title>Whole-genome sequence of Schistosoma haematobium.</title>
        <authorList>
            <person name="Young N.D."/>
            <person name="Jex A.R."/>
            <person name="Li B."/>
            <person name="Liu S."/>
            <person name="Yang L."/>
            <person name="Xiong Z."/>
            <person name="Li Y."/>
            <person name="Cantacessi C."/>
            <person name="Hall R.S."/>
            <person name="Xu X."/>
            <person name="Chen F."/>
            <person name="Wu X."/>
            <person name="Zerlotini A."/>
            <person name="Oliveira G."/>
            <person name="Hofmann A."/>
            <person name="Zhang G."/>
            <person name="Fang X."/>
            <person name="Kang Y."/>
            <person name="Campbell B.E."/>
            <person name="Loukas A."/>
            <person name="Ranganathan S."/>
            <person name="Rollinson D."/>
            <person name="Rinaldi G."/>
            <person name="Brindley P.J."/>
            <person name="Yang H."/>
            <person name="Wang J."/>
            <person name="Wang J."/>
            <person name="Gasser R.B."/>
        </authorList>
    </citation>
    <scope>NUCLEOTIDE SEQUENCE [LARGE SCALE GENOMIC DNA]</scope>
</reference>
<feature type="signal peptide" evidence="1">
    <location>
        <begin position="1"/>
        <end position="18"/>
    </location>
</feature>